<gene>
    <name evidence="1" type="ORF">NM688_g5077</name>
</gene>
<evidence type="ECO:0000313" key="2">
    <source>
        <dbReference type="Proteomes" id="UP001148662"/>
    </source>
</evidence>
<sequence>MFTKSLLALACLGCAFSAYAAPPDGTASQFHAALDQPGLRPAITPEFSTFVNMLRKQYSVHGVSVGVVHRDGHTEYGSWGIRTEDGDPTTPNTLFQIGSCSKAFLAAGLGILIEDFSKGLNTTALPLGLQSFSWETAIQDLFPGDSEWRLYDYWATERATLRDVLSHVSGLPSYDLSYKPTDTPLDVVKRMRHLKPTFELRQQYQYNNQMYMLGVHIVETYSGTAYFSFIKERIFNPLNMTSTTYYMDSAIKSGNMSHAFTANYRRIPYHLADWYTARLLGGAGSLISSAVDMTKWVAMLLNKGVNPYTQEVVVPPQVLAYVTWAYSIMSGAAPSSSTSIYGYGMGWTRYTYKGHEVVAHSGGLPGFMSYTAFLPWEGFGAVVLVNNDFQAGEVPGLLFARIVETVLALPRVQSPGSDTIFQDPSFPIFFDVMPNLHGMPKHPMRPSSILRSAPVPSPSLPLSSYAGTYTSPTYGTLTLCSPNTISVYCRQVFGSFGISSPRTADPGLYAVWPTVWSTHLVFKQRSGHRFSVEVLTVHPQGYGKNRTRFEERLYGSITFAAEFTVDRPYSPVHVTGFTMPAGFEMPESFLGLGGVLEKLQIHFEKVALVLDFNSGLLPLCSQSSIPNTFVVAKKLDQREAMTKATLAYIDALKSALPAQYSSGLQSLPSPTLHLIDAILRFTSGGECPEDAELRTKENWKVGQDTIRKALEGAKVAAANGSSKRTREDAPDDEGHAAKKTYAAAHQPDISGGGGLYIAHLP</sequence>
<reference evidence="1" key="1">
    <citation type="submission" date="2022-07" db="EMBL/GenBank/DDBJ databases">
        <title>Genome Sequence of Phlebia brevispora.</title>
        <authorList>
            <person name="Buettner E."/>
        </authorList>
    </citation>
    <scope>NUCLEOTIDE SEQUENCE</scope>
    <source>
        <strain evidence="1">MPL23</strain>
    </source>
</reference>
<protein>
    <submittedName>
        <fullName evidence="1">Uncharacterized protein</fullName>
    </submittedName>
</protein>
<accession>A0ACC1T122</accession>
<dbReference type="Proteomes" id="UP001148662">
    <property type="component" value="Unassembled WGS sequence"/>
</dbReference>
<comment type="caution">
    <text evidence="1">The sequence shown here is derived from an EMBL/GenBank/DDBJ whole genome shotgun (WGS) entry which is preliminary data.</text>
</comment>
<proteinExistence type="predicted"/>
<name>A0ACC1T122_9APHY</name>
<organism evidence="1 2">
    <name type="scientific">Phlebia brevispora</name>
    <dbReference type="NCBI Taxonomy" id="194682"/>
    <lineage>
        <taxon>Eukaryota</taxon>
        <taxon>Fungi</taxon>
        <taxon>Dikarya</taxon>
        <taxon>Basidiomycota</taxon>
        <taxon>Agaricomycotina</taxon>
        <taxon>Agaricomycetes</taxon>
        <taxon>Polyporales</taxon>
        <taxon>Meruliaceae</taxon>
        <taxon>Phlebia</taxon>
    </lineage>
</organism>
<keyword evidence="2" id="KW-1185">Reference proteome</keyword>
<evidence type="ECO:0000313" key="1">
    <source>
        <dbReference type="EMBL" id="KAJ3550437.1"/>
    </source>
</evidence>
<dbReference type="EMBL" id="JANHOG010000904">
    <property type="protein sequence ID" value="KAJ3550437.1"/>
    <property type="molecule type" value="Genomic_DNA"/>
</dbReference>